<dbReference type="SUPFAM" id="SSF57667">
    <property type="entry name" value="beta-beta-alpha zinc fingers"/>
    <property type="match status" value="5"/>
</dbReference>
<dbReference type="FunFam" id="3.30.160.60:FF:000193">
    <property type="entry name" value="Zinc finger protein 300"/>
    <property type="match status" value="1"/>
</dbReference>
<evidence type="ECO:0000256" key="10">
    <source>
        <dbReference type="PROSITE-ProRule" id="PRU00042"/>
    </source>
</evidence>
<dbReference type="PANTHER" id="PTHR24379:SF121">
    <property type="entry name" value="C2H2-TYPE DOMAIN-CONTAINING PROTEIN"/>
    <property type="match status" value="1"/>
</dbReference>
<dbReference type="FunFam" id="3.30.160.60:FF:000557">
    <property type="entry name" value="zinc finger and SCAN domain-containing protein 29"/>
    <property type="match status" value="1"/>
</dbReference>
<dbReference type="PROSITE" id="PS00028">
    <property type="entry name" value="ZINC_FINGER_C2H2_1"/>
    <property type="match status" value="12"/>
</dbReference>
<evidence type="ECO:0000256" key="9">
    <source>
        <dbReference type="ARBA" id="ARBA00023242"/>
    </source>
</evidence>
<keyword evidence="7" id="KW-0805">Transcription regulation</keyword>
<keyword evidence="3" id="KW-0479">Metal-binding</keyword>
<name>A0A9Q0NB25_9DIPT</name>
<keyword evidence="6" id="KW-0862">Zinc</keyword>
<dbReference type="PANTHER" id="PTHR24379">
    <property type="entry name" value="KRAB AND ZINC FINGER DOMAIN-CONTAINING"/>
    <property type="match status" value="1"/>
</dbReference>
<feature type="domain" description="C2H2-type" evidence="11">
    <location>
        <begin position="406"/>
        <end position="433"/>
    </location>
</feature>
<keyword evidence="8" id="KW-0804">Transcription</keyword>
<evidence type="ECO:0000259" key="11">
    <source>
        <dbReference type="PROSITE" id="PS50157"/>
    </source>
</evidence>
<keyword evidence="13" id="KW-1185">Reference proteome</keyword>
<dbReference type="InterPro" id="IPR013087">
    <property type="entry name" value="Znf_C2H2_type"/>
</dbReference>
<dbReference type="PROSITE" id="PS50157">
    <property type="entry name" value="ZINC_FINGER_C2H2_2"/>
    <property type="match status" value="8"/>
</dbReference>
<comment type="caution">
    <text evidence="12">The sequence shown here is derived from an EMBL/GenBank/DDBJ whole genome shotgun (WGS) entry which is preliminary data.</text>
</comment>
<feature type="domain" description="C2H2-type" evidence="11">
    <location>
        <begin position="434"/>
        <end position="461"/>
    </location>
</feature>
<evidence type="ECO:0000256" key="8">
    <source>
        <dbReference type="ARBA" id="ARBA00023163"/>
    </source>
</evidence>
<comment type="similarity">
    <text evidence="2">Belongs to the krueppel C2H2-type zinc-finger protein family.</text>
</comment>
<dbReference type="Pfam" id="PF00096">
    <property type="entry name" value="zf-C2H2"/>
    <property type="match status" value="6"/>
</dbReference>
<evidence type="ECO:0000256" key="4">
    <source>
        <dbReference type="ARBA" id="ARBA00022737"/>
    </source>
</evidence>
<gene>
    <name evidence="12" type="primary">ZNF93</name>
    <name evidence="12" type="ORF">Bhyg_01997</name>
</gene>
<feature type="domain" description="C2H2-type" evidence="11">
    <location>
        <begin position="340"/>
        <end position="363"/>
    </location>
</feature>
<feature type="domain" description="C2H2-type" evidence="11">
    <location>
        <begin position="130"/>
        <end position="157"/>
    </location>
</feature>
<proteinExistence type="inferred from homology"/>
<comment type="subcellular location">
    <subcellularLocation>
        <location evidence="1">Nucleus</location>
    </subcellularLocation>
</comment>
<reference evidence="12" key="1">
    <citation type="submission" date="2022-07" db="EMBL/GenBank/DDBJ databases">
        <authorList>
            <person name="Trinca V."/>
            <person name="Uliana J.V.C."/>
            <person name="Torres T.T."/>
            <person name="Ward R.J."/>
            <person name="Monesi N."/>
        </authorList>
    </citation>
    <scope>NUCLEOTIDE SEQUENCE</scope>
    <source>
        <strain evidence="12">HSMRA1968</strain>
        <tissue evidence="12">Whole embryos</tissue>
    </source>
</reference>
<evidence type="ECO:0000256" key="7">
    <source>
        <dbReference type="ARBA" id="ARBA00023015"/>
    </source>
</evidence>
<feature type="domain" description="C2H2-type" evidence="11">
    <location>
        <begin position="250"/>
        <end position="278"/>
    </location>
</feature>
<feature type="domain" description="C2H2-type" evidence="11">
    <location>
        <begin position="489"/>
        <end position="516"/>
    </location>
</feature>
<feature type="domain" description="C2H2-type" evidence="11">
    <location>
        <begin position="461"/>
        <end position="488"/>
    </location>
</feature>
<evidence type="ECO:0000256" key="2">
    <source>
        <dbReference type="ARBA" id="ARBA00006991"/>
    </source>
</evidence>
<dbReference type="GO" id="GO:0008270">
    <property type="term" value="F:zinc ion binding"/>
    <property type="evidence" value="ECO:0007669"/>
    <property type="project" value="UniProtKB-KW"/>
</dbReference>
<dbReference type="EMBL" id="WJQU01000001">
    <property type="protein sequence ID" value="KAJ6646783.1"/>
    <property type="molecule type" value="Genomic_DNA"/>
</dbReference>
<sequence length="544" mass="64137">IKTYEKMTTALTTDGLEMSAIIYRDKSASFICVCYHCGRMFNEIDESLQHIESHFQLTKIEVYHSNDNDKDENSVECCTIPETTDIKIEILDKFCGKDEKELKQMDEHNEKEVHLEESRSRNKRDVARPYRCHKCAKGFKYINLLKTHLATHPEDDLLKVYKCKECDCYYESSLALRLHVLQVHLMVKDYTCNACWQQFPLTLAKQFEEHLRGHNGPKKKLWSELSDGIYHQEVDLTKYEETDSVTEDRFQCEFCTQKFYLKSNLEAHTKSVHSGQRRLQCGQCESVFTAPKYYFAHQLEHQRVGRNILERDDNVLLARLDACIDERIICDEDEFSKQLYRCLICNAAFDVQYDLRSHIRERHVYKMFPQPTEPKKEFICDMCGVRLKTKSAVKNHLLIHTNTKSHACTICGKKFRQNSDRRIHERQHTGEKPFQCHECGKAFISKGLLTAHKKSHEDTTYPCHICGREFNLPSGYRKHIQTHRQDRSFKCTICPKSFNTRIYLTKHMSIHSNKQYQCRFCDCKFSTGDGQRQHQRNKHKYTSL</sequence>
<keyword evidence="5 10" id="KW-0863">Zinc-finger</keyword>
<feature type="non-terminal residue" evidence="12">
    <location>
        <position position="544"/>
    </location>
</feature>
<protein>
    <submittedName>
        <fullName evidence="12">Zinc finger protein</fullName>
    </submittedName>
</protein>
<keyword evidence="4" id="KW-0677">Repeat</keyword>
<accession>A0A9Q0NB25</accession>
<dbReference type="FunFam" id="3.30.160.60:FF:000145">
    <property type="entry name" value="Zinc finger protein 574"/>
    <property type="match status" value="1"/>
</dbReference>
<evidence type="ECO:0000256" key="6">
    <source>
        <dbReference type="ARBA" id="ARBA00022833"/>
    </source>
</evidence>
<evidence type="ECO:0000313" key="12">
    <source>
        <dbReference type="EMBL" id="KAJ6646783.1"/>
    </source>
</evidence>
<feature type="domain" description="C2H2-type" evidence="11">
    <location>
        <begin position="378"/>
        <end position="405"/>
    </location>
</feature>
<dbReference type="Gene3D" id="3.30.160.60">
    <property type="entry name" value="Classic Zinc Finger"/>
    <property type="match status" value="7"/>
</dbReference>
<evidence type="ECO:0000256" key="5">
    <source>
        <dbReference type="ARBA" id="ARBA00022771"/>
    </source>
</evidence>
<dbReference type="Proteomes" id="UP001151699">
    <property type="component" value="Chromosome A"/>
</dbReference>
<dbReference type="AlphaFoldDB" id="A0A9Q0NB25"/>
<evidence type="ECO:0000313" key="13">
    <source>
        <dbReference type="Proteomes" id="UP001151699"/>
    </source>
</evidence>
<dbReference type="SMART" id="SM00355">
    <property type="entry name" value="ZnF_C2H2"/>
    <property type="match status" value="13"/>
</dbReference>
<evidence type="ECO:0000256" key="3">
    <source>
        <dbReference type="ARBA" id="ARBA00022723"/>
    </source>
</evidence>
<evidence type="ECO:0000256" key="1">
    <source>
        <dbReference type="ARBA" id="ARBA00004123"/>
    </source>
</evidence>
<dbReference type="InterPro" id="IPR036236">
    <property type="entry name" value="Znf_C2H2_sf"/>
</dbReference>
<dbReference type="OrthoDB" id="6077919at2759"/>
<organism evidence="12 13">
    <name type="scientific">Pseudolycoriella hygida</name>
    <dbReference type="NCBI Taxonomy" id="35572"/>
    <lineage>
        <taxon>Eukaryota</taxon>
        <taxon>Metazoa</taxon>
        <taxon>Ecdysozoa</taxon>
        <taxon>Arthropoda</taxon>
        <taxon>Hexapoda</taxon>
        <taxon>Insecta</taxon>
        <taxon>Pterygota</taxon>
        <taxon>Neoptera</taxon>
        <taxon>Endopterygota</taxon>
        <taxon>Diptera</taxon>
        <taxon>Nematocera</taxon>
        <taxon>Sciaroidea</taxon>
        <taxon>Sciaridae</taxon>
        <taxon>Pseudolycoriella</taxon>
    </lineage>
</organism>
<keyword evidence="9" id="KW-0539">Nucleus</keyword>
<dbReference type="GO" id="GO:0005634">
    <property type="term" value="C:nucleus"/>
    <property type="evidence" value="ECO:0007669"/>
    <property type="project" value="UniProtKB-SubCell"/>
</dbReference>